<accession>A0A073KBA1</accession>
<reference evidence="2 3" key="1">
    <citation type="submission" date="2014-06" db="EMBL/GenBank/DDBJ databases">
        <title>Draft genome sequence of Bacillus manliponensis JCM 15802 (MCCC 1A00708).</title>
        <authorList>
            <person name="Lai Q."/>
            <person name="Liu Y."/>
            <person name="Shao Z."/>
        </authorList>
    </citation>
    <scope>NUCLEOTIDE SEQUENCE [LARGE SCALE GENOMIC DNA]</scope>
    <source>
        <strain evidence="2 3">JCM 15802</strain>
    </source>
</reference>
<dbReference type="EMBL" id="JOTN01000007">
    <property type="protein sequence ID" value="KEK19573.1"/>
    <property type="molecule type" value="Genomic_DNA"/>
</dbReference>
<comment type="caution">
    <text evidence="2">The sequence shown here is derived from an EMBL/GenBank/DDBJ whole genome shotgun (WGS) entry which is preliminary data.</text>
</comment>
<organism evidence="2 3">
    <name type="scientific">Bacillus manliponensis</name>
    <dbReference type="NCBI Taxonomy" id="574376"/>
    <lineage>
        <taxon>Bacteria</taxon>
        <taxon>Bacillati</taxon>
        <taxon>Bacillota</taxon>
        <taxon>Bacilli</taxon>
        <taxon>Bacillales</taxon>
        <taxon>Bacillaceae</taxon>
        <taxon>Bacillus</taxon>
        <taxon>Bacillus cereus group</taxon>
    </lineage>
</organism>
<keyword evidence="1" id="KW-0732">Signal</keyword>
<evidence type="ECO:0000256" key="1">
    <source>
        <dbReference type="SAM" id="SignalP"/>
    </source>
</evidence>
<dbReference type="AlphaFoldDB" id="A0A073KBA1"/>
<feature type="signal peptide" evidence="1">
    <location>
        <begin position="1"/>
        <end position="21"/>
    </location>
</feature>
<keyword evidence="3" id="KW-1185">Reference proteome</keyword>
<evidence type="ECO:0000313" key="3">
    <source>
        <dbReference type="Proteomes" id="UP000027822"/>
    </source>
</evidence>
<dbReference type="Proteomes" id="UP000027822">
    <property type="component" value="Unassembled WGS sequence"/>
</dbReference>
<dbReference type="PROSITE" id="PS51257">
    <property type="entry name" value="PROKAR_LIPOPROTEIN"/>
    <property type="match status" value="1"/>
</dbReference>
<gene>
    <name evidence="2" type="ORF">BAMA_22540</name>
</gene>
<dbReference type="RefSeq" id="WP_034638915.1">
    <property type="nucleotide sequence ID" value="NZ_CBCSJC010000005.1"/>
</dbReference>
<proteinExistence type="predicted"/>
<protein>
    <submittedName>
        <fullName evidence="2">DNA polymerase III subunit delta</fullName>
    </submittedName>
</protein>
<dbReference type="OrthoDB" id="2846996at2"/>
<feature type="chain" id="PRO_5001692837" evidence="1">
    <location>
        <begin position="22"/>
        <end position="182"/>
    </location>
</feature>
<name>A0A073KBA1_9BACI</name>
<sequence length="182" mass="21217">MKKSVICFIFSSILLSSCSFQQSSVGEKKFIAEGDMMVEPMSVAEAQSIVPFSFQVPTFLPYEATDEIEATVRDIEKNKIVIDIKYEQKERNQAEYIELTIANFAYNFPIIVDQQLFQEEIQLKKNVIAYFKDRDDEEDFATLTWQEDKVEYQLLYRNVAEGSTEEVKQNLIYIAKNMEKKN</sequence>
<evidence type="ECO:0000313" key="2">
    <source>
        <dbReference type="EMBL" id="KEK19573.1"/>
    </source>
</evidence>